<dbReference type="KEGG" id="gph:GEMMAAP_10665"/>
<evidence type="ECO:0000256" key="2">
    <source>
        <dbReference type="SAM" id="SignalP"/>
    </source>
</evidence>
<gene>
    <name evidence="3" type="ORF">GEMMAAP_10665</name>
</gene>
<keyword evidence="2" id="KW-0732">Signal</keyword>
<accession>A0A143BJC0</accession>
<evidence type="ECO:0008006" key="5">
    <source>
        <dbReference type="Google" id="ProtNLM"/>
    </source>
</evidence>
<dbReference type="Proteomes" id="UP000076404">
    <property type="component" value="Chromosome"/>
</dbReference>
<dbReference type="STRING" id="1379270.GEMMAAP_10665"/>
<dbReference type="EMBL" id="CP011454">
    <property type="protein sequence ID" value="AMW05156.1"/>
    <property type="molecule type" value="Genomic_DNA"/>
</dbReference>
<protein>
    <recommendedName>
        <fullName evidence="5">Outer membrane lipoprotein-sorting protein</fullName>
    </recommendedName>
</protein>
<reference evidence="3 4" key="2">
    <citation type="journal article" date="2016" name="Environ. Microbiol. Rep.">
        <title>Metagenomic evidence for the presence of phototrophic Gemmatimonadetes bacteria in diverse environments.</title>
        <authorList>
            <person name="Zeng Y."/>
            <person name="Baumbach J."/>
            <person name="Barbosa E.G."/>
            <person name="Azevedo V."/>
            <person name="Zhang C."/>
            <person name="Koblizek M."/>
        </authorList>
    </citation>
    <scope>NUCLEOTIDE SEQUENCE [LARGE SCALE GENOMIC DNA]</scope>
    <source>
        <strain evidence="3 4">AP64</strain>
    </source>
</reference>
<evidence type="ECO:0000313" key="4">
    <source>
        <dbReference type="Proteomes" id="UP000076404"/>
    </source>
</evidence>
<name>A0A143BJC0_9BACT</name>
<feature type="signal peptide" evidence="2">
    <location>
        <begin position="1"/>
        <end position="22"/>
    </location>
</feature>
<feature type="region of interest" description="Disordered" evidence="1">
    <location>
        <begin position="95"/>
        <end position="119"/>
    </location>
</feature>
<feature type="chain" id="PRO_5007506804" description="Outer membrane lipoprotein-sorting protein" evidence="2">
    <location>
        <begin position="23"/>
        <end position="236"/>
    </location>
</feature>
<dbReference type="AlphaFoldDB" id="A0A143BJC0"/>
<sequence length="236" mass="25339">MRRFAQVAAAAVVMLAAVQAEAQLPTVQQVYDKYASAIGGRTAWKPVVGRSEKGTADITFAGISGAYERHSALPNKMRMIIDLGMLKIDQGFDGEKGWADQGQGPQRLPAEQEKNMAEASADGASFLDPSRFVKAEVVAKEAFNGSESYKVAVTTKSGQEAFEFFDATTGLRIGAIAKTPMGEQKTAFLDYKAFEGKLIATKVVQTTPQGDVVLNIQIVTFGTPDATYFKSPLDGK</sequence>
<evidence type="ECO:0000256" key="1">
    <source>
        <dbReference type="SAM" id="MobiDB-lite"/>
    </source>
</evidence>
<dbReference type="eggNOG" id="COG2834">
    <property type="taxonomic scope" value="Bacteria"/>
</dbReference>
<reference evidence="3 4" key="1">
    <citation type="journal article" date="2014" name="Proc. Natl. Acad. Sci. U.S.A.">
        <title>Functional type 2 photosynthetic reaction centers found in the rare bacterial phylum Gemmatimonadetes.</title>
        <authorList>
            <person name="Zeng Y."/>
            <person name="Feng F."/>
            <person name="Medova H."/>
            <person name="Dean J."/>
            <person name="Koblizek M."/>
        </authorList>
    </citation>
    <scope>NUCLEOTIDE SEQUENCE [LARGE SCALE GENOMIC DNA]</scope>
    <source>
        <strain evidence="3 4">AP64</strain>
    </source>
</reference>
<proteinExistence type="predicted"/>
<organism evidence="3 4">
    <name type="scientific">Gemmatimonas phototrophica</name>
    <dbReference type="NCBI Taxonomy" id="1379270"/>
    <lineage>
        <taxon>Bacteria</taxon>
        <taxon>Pseudomonadati</taxon>
        <taxon>Gemmatimonadota</taxon>
        <taxon>Gemmatimonadia</taxon>
        <taxon>Gemmatimonadales</taxon>
        <taxon>Gemmatimonadaceae</taxon>
        <taxon>Gemmatimonas</taxon>
    </lineage>
</organism>
<evidence type="ECO:0000313" key="3">
    <source>
        <dbReference type="EMBL" id="AMW05156.1"/>
    </source>
</evidence>
<dbReference type="RefSeq" id="WP_026849762.1">
    <property type="nucleotide sequence ID" value="NZ_CP011454.1"/>
</dbReference>
<keyword evidence="4" id="KW-1185">Reference proteome</keyword>
<dbReference type="OrthoDB" id="9811314at2"/>